<evidence type="ECO:0000313" key="5">
    <source>
        <dbReference type="Proteomes" id="UP000622638"/>
    </source>
</evidence>
<dbReference type="AlphaFoldDB" id="A0A6I3T7L7"/>
<evidence type="ECO:0000313" key="3">
    <source>
        <dbReference type="EMBL" id="MTV56362.1"/>
    </source>
</evidence>
<dbReference type="OrthoDB" id="7063962at2"/>
<evidence type="ECO:0000313" key="2">
    <source>
        <dbReference type="EMBL" id="GGC21958.1"/>
    </source>
</evidence>
<evidence type="ECO:0000313" key="4">
    <source>
        <dbReference type="Proteomes" id="UP000430634"/>
    </source>
</evidence>
<feature type="region of interest" description="Disordered" evidence="1">
    <location>
        <begin position="1"/>
        <end position="28"/>
    </location>
</feature>
<accession>A0A6I3T7L7</accession>
<dbReference type="EMBL" id="BMKG01000031">
    <property type="protein sequence ID" value="GGC21958.1"/>
    <property type="molecule type" value="Genomic_DNA"/>
</dbReference>
<dbReference type="Proteomes" id="UP000430634">
    <property type="component" value="Unassembled WGS sequence"/>
</dbReference>
<sequence>MASSAHSNADATIKVRFRAPEQGGRAQPAGGRWFGCPMVIRGEGFDCRLLLDGKTLEPERWYEVPVKFLSREQADTVLAVGQAITLWEGKTIAEGFITGIDPVPAETRREPAPQV</sequence>
<dbReference type="Proteomes" id="UP000622638">
    <property type="component" value="Unassembled WGS sequence"/>
</dbReference>
<reference evidence="2" key="4">
    <citation type="submission" date="2024-05" db="EMBL/GenBank/DDBJ databases">
        <authorList>
            <person name="Sun Q."/>
            <person name="Zhou Y."/>
        </authorList>
    </citation>
    <scope>NUCLEOTIDE SEQUENCE</scope>
    <source>
        <strain evidence="2">CGMCC 1.15931</strain>
    </source>
</reference>
<comment type="caution">
    <text evidence="3">The sequence shown here is derived from an EMBL/GenBank/DDBJ whole genome shotgun (WGS) entry which is preliminary data.</text>
</comment>
<organism evidence="3 4">
    <name type="scientific">Pseudoduganella buxea</name>
    <dbReference type="NCBI Taxonomy" id="1949069"/>
    <lineage>
        <taxon>Bacteria</taxon>
        <taxon>Pseudomonadati</taxon>
        <taxon>Pseudomonadota</taxon>
        <taxon>Betaproteobacteria</taxon>
        <taxon>Burkholderiales</taxon>
        <taxon>Oxalobacteraceae</taxon>
        <taxon>Telluria group</taxon>
        <taxon>Pseudoduganella</taxon>
    </lineage>
</organism>
<reference evidence="5" key="2">
    <citation type="journal article" date="2019" name="Int. J. Syst. Evol. Microbiol.">
        <title>The Global Catalogue of Microorganisms (GCM) 10K type strain sequencing project: providing services to taxonomists for standard genome sequencing and annotation.</title>
        <authorList>
            <consortium name="The Broad Institute Genomics Platform"/>
            <consortium name="The Broad Institute Genome Sequencing Center for Infectious Disease"/>
            <person name="Wu L."/>
            <person name="Ma J."/>
        </authorList>
    </citation>
    <scope>NUCLEOTIDE SEQUENCE [LARGE SCALE GENOMIC DNA]</scope>
    <source>
        <strain evidence="5">CGMCC 1.15931</strain>
    </source>
</reference>
<evidence type="ECO:0000256" key="1">
    <source>
        <dbReference type="SAM" id="MobiDB-lite"/>
    </source>
</evidence>
<dbReference type="RefSeq" id="WP_155473583.1">
    <property type="nucleotide sequence ID" value="NZ_BMKG01000031.1"/>
</dbReference>
<reference evidence="2" key="1">
    <citation type="journal article" date="2014" name="Int. J. Syst. Evol. Microbiol.">
        <title>Complete genome of a new Firmicutes species belonging to the dominant human colonic microbiota ('Ruminococcus bicirculans') reveals two chromosomes and a selective capacity to utilize plant glucans.</title>
        <authorList>
            <consortium name="NISC Comparative Sequencing Program"/>
            <person name="Wegmann U."/>
            <person name="Louis P."/>
            <person name="Goesmann A."/>
            <person name="Henrissat B."/>
            <person name="Duncan S.H."/>
            <person name="Flint H.J."/>
        </authorList>
    </citation>
    <scope>NUCLEOTIDE SEQUENCE</scope>
    <source>
        <strain evidence="2">CGMCC 1.15931</strain>
    </source>
</reference>
<protein>
    <submittedName>
        <fullName evidence="3">Uncharacterized protein</fullName>
    </submittedName>
</protein>
<feature type="compositionally biased region" description="Polar residues" evidence="1">
    <location>
        <begin position="1"/>
        <end position="10"/>
    </location>
</feature>
<proteinExistence type="predicted"/>
<keyword evidence="5" id="KW-1185">Reference proteome</keyword>
<reference evidence="3 4" key="3">
    <citation type="submission" date="2019-11" db="EMBL/GenBank/DDBJ databases">
        <title>Type strains purchased from KCTC, JCM and DSMZ.</title>
        <authorList>
            <person name="Lu H."/>
        </authorList>
    </citation>
    <scope>NUCLEOTIDE SEQUENCE [LARGE SCALE GENOMIC DNA]</scope>
    <source>
        <strain evidence="3 4">KCTC 52429</strain>
    </source>
</reference>
<name>A0A6I3T7L7_9BURK</name>
<dbReference type="EMBL" id="WNKZ01000165">
    <property type="protein sequence ID" value="MTV56362.1"/>
    <property type="molecule type" value="Genomic_DNA"/>
</dbReference>
<gene>
    <name evidence="2" type="ORF">GCM10011572_49270</name>
    <name evidence="3" type="ORF">GM672_26930</name>
</gene>